<dbReference type="GeneID" id="9816815"/>
<organism evidence="4">
    <name type="scientific">Caenorhabditis remanei</name>
    <name type="common">Caenorhabditis vulgaris</name>
    <dbReference type="NCBI Taxonomy" id="31234"/>
    <lineage>
        <taxon>Eukaryota</taxon>
        <taxon>Metazoa</taxon>
        <taxon>Ecdysozoa</taxon>
        <taxon>Nematoda</taxon>
        <taxon>Chromadorea</taxon>
        <taxon>Rhabditida</taxon>
        <taxon>Rhabditina</taxon>
        <taxon>Rhabditomorpha</taxon>
        <taxon>Rhabditoidea</taxon>
        <taxon>Rhabditidae</taxon>
        <taxon>Peloderinae</taxon>
        <taxon>Caenorhabditis</taxon>
    </lineage>
</organism>
<dbReference type="Proteomes" id="UP000008281">
    <property type="component" value="Unassembled WGS sequence"/>
</dbReference>
<accession>E3MEL6</accession>
<keyword evidence="1" id="KW-0812">Transmembrane</keyword>
<feature type="signal peptide" evidence="2">
    <location>
        <begin position="1"/>
        <end position="18"/>
    </location>
</feature>
<keyword evidence="1" id="KW-0472">Membrane</keyword>
<dbReference type="CTD" id="9816815"/>
<dbReference type="RefSeq" id="XP_003105349.2">
    <property type="nucleotide sequence ID" value="XM_003105301.2"/>
</dbReference>
<dbReference type="OrthoDB" id="5908266at2759"/>
<gene>
    <name evidence="3" type="ORF">CRE_21811</name>
</gene>
<dbReference type="HOGENOM" id="CLU_086463_4_0_1"/>
<keyword evidence="4" id="KW-1185">Reference proteome</keyword>
<evidence type="ECO:0000313" key="3">
    <source>
        <dbReference type="EMBL" id="EFP00407.1"/>
    </source>
</evidence>
<evidence type="ECO:0000313" key="4">
    <source>
        <dbReference type="Proteomes" id="UP000008281"/>
    </source>
</evidence>
<dbReference type="EMBL" id="DS268439">
    <property type="protein sequence ID" value="EFP00407.1"/>
    <property type="molecule type" value="Genomic_DNA"/>
</dbReference>
<protein>
    <recommendedName>
        <fullName evidence="5">SCP domain-containing protein</fullName>
    </recommendedName>
</protein>
<name>E3MEL6_CAERE</name>
<sequence>MNLLTVSIFALCAQLIDASLGNPARKQKFSTEKCLLEINKFRNVMAKKGNLANMHEIEYDTSLEKTFPTCQEAMKASRDDNRIHFFESNTCTGGPPDDKTISYHANDILTSTNMNMKYNRRVLHPSHKTVGCTFFKEACMFPFGKSGEAVVNGLCVYGGSENVEPMTGLTKGEAASKCSGGKSEMWENLCKPTSTSSVQSTMFHFAFLMSFVIFMFFFID</sequence>
<dbReference type="AlphaFoldDB" id="E3MEL6"/>
<proteinExistence type="predicted"/>
<evidence type="ECO:0008006" key="5">
    <source>
        <dbReference type="Google" id="ProtNLM"/>
    </source>
</evidence>
<dbReference type="KEGG" id="crq:GCK72_012146"/>
<reference evidence="3" key="1">
    <citation type="submission" date="2007-07" db="EMBL/GenBank/DDBJ databases">
        <title>PCAP assembly of the Caenorhabditis remanei genome.</title>
        <authorList>
            <consortium name="The Caenorhabditis remanei Sequencing Consortium"/>
            <person name="Wilson R.K."/>
        </authorList>
    </citation>
    <scope>NUCLEOTIDE SEQUENCE [LARGE SCALE GENOMIC DNA]</scope>
    <source>
        <strain evidence="3">PB4641</strain>
    </source>
</reference>
<evidence type="ECO:0000256" key="1">
    <source>
        <dbReference type="SAM" id="Phobius"/>
    </source>
</evidence>
<evidence type="ECO:0000256" key="2">
    <source>
        <dbReference type="SAM" id="SignalP"/>
    </source>
</evidence>
<dbReference type="InterPro" id="IPR035940">
    <property type="entry name" value="CAP_sf"/>
</dbReference>
<dbReference type="Gene3D" id="3.40.33.10">
    <property type="entry name" value="CAP"/>
    <property type="match status" value="1"/>
</dbReference>
<feature type="chain" id="PRO_5003176724" description="SCP domain-containing protein" evidence="2">
    <location>
        <begin position="19"/>
        <end position="220"/>
    </location>
</feature>
<feature type="transmembrane region" description="Helical" evidence="1">
    <location>
        <begin position="201"/>
        <end position="219"/>
    </location>
</feature>
<dbReference type="InParanoid" id="E3MEL6"/>
<keyword evidence="1" id="KW-1133">Transmembrane helix</keyword>
<keyword evidence="2" id="KW-0732">Signal</keyword>